<dbReference type="InterPro" id="IPR007627">
    <property type="entry name" value="RNA_pol_sigma70_r2"/>
</dbReference>
<accession>A0ABT4GZR9</accession>
<dbReference type="EMBL" id="JAMDNP010000032">
    <property type="protein sequence ID" value="MCY9762221.1"/>
    <property type="molecule type" value="Genomic_DNA"/>
</dbReference>
<keyword evidence="4" id="KW-0804">Transcription</keyword>
<dbReference type="GeneID" id="94487099"/>
<gene>
    <name evidence="6" type="ORF">M5X12_16740</name>
</gene>
<dbReference type="SUPFAM" id="SSF88946">
    <property type="entry name" value="Sigma2 domain of RNA polymerase sigma factors"/>
    <property type="match status" value="1"/>
</dbReference>
<evidence type="ECO:0000259" key="5">
    <source>
        <dbReference type="Pfam" id="PF04542"/>
    </source>
</evidence>
<dbReference type="Gene3D" id="1.20.140.160">
    <property type="match status" value="1"/>
</dbReference>
<organism evidence="6 7">
    <name type="scientific">Paenibacillus alvei</name>
    <name type="common">Bacillus alvei</name>
    <dbReference type="NCBI Taxonomy" id="44250"/>
    <lineage>
        <taxon>Bacteria</taxon>
        <taxon>Bacillati</taxon>
        <taxon>Bacillota</taxon>
        <taxon>Bacilli</taxon>
        <taxon>Bacillales</taxon>
        <taxon>Paenibacillaceae</taxon>
        <taxon>Paenibacillus</taxon>
    </lineage>
</organism>
<evidence type="ECO:0000256" key="4">
    <source>
        <dbReference type="ARBA" id="ARBA00023163"/>
    </source>
</evidence>
<comment type="caution">
    <text evidence="6">The sequence shown here is derived from an EMBL/GenBank/DDBJ whole genome shotgun (WGS) entry which is preliminary data.</text>
</comment>
<dbReference type="Pfam" id="PF04542">
    <property type="entry name" value="Sigma70_r2"/>
    <property type="match status" value="1"/>
</dbReference>
<feature type="domain" description="RNA polymerase sigma-70 region 2" evidence="5">
    <location>
        <begin position="15"/>
        <end position="89"/>
    </location>
</feature>
<keyword evidence="3" id="KW-0238">DNA-binding</keyword>
<dbReference type="SUPFAM" id="SSF88659">
    <property type="entry name" value="Sigma3 and sigma4 domains of RNA polymerase sigma factors"/>
    <property type="match status" value="1"/>
</dbReference>
<evidence type="ECO:0000313" key="7">
    <source>
        <dbReference type="Proteomes" id="UP001527181"/>
    </source>
</evidence>
<dbReference type="InterPro" id="IPR013324">
    <property type="entry name" value="RNA_pol_sigma_r3/r4-like"/>
</dbReference>
<protein>
    <submittedName>
        <fullName evidence="6">Sigma-70 family RNA polymerase sigma factor</fullName>
    </submittedName>
</protein>
<evidence type="ECO:0000256" key="1">
    <source>
        <dbReference type="ARBA" id="ARBA00023015"/>
    </source>
</evidence>
<dbReference type="PANTHER" id="PTHR30385">
    <property type="entry name" value="SIGMA FACTOR F FLAGELLAR"/>
    <property type="match status" value="1"/>
</dbReference>
<keyword evidence="7" id="KW-1185">Reference proteome</keyword>
<dbReference type="Proteomes" id="UP001527181">
    <property type="component" value="Unassembled WGS sequence"/>
</dbReference>
<proteinExistence type="predicted"/>
<sequence>MEAYNPHLGYEGEVIQNNMRMVHAVAKKYTVVIGNGLDYEDLVSIGTFGLIEAFRNYDPSRFNGRVTAFSTYAFPMIRWSIQKYLRSNRYTVRVPRLILDRLSFIRKQGWADDSAEEIVLKTGWKLADVQDLLKHLEGWSVSSLDQVIFQDDKELTMLDVLPSLADYSGIHVQEFLDVLALTERTILTLRMEGLTQGQIAKHVHKSQVYVSRVLNRIKDKYSRFQSGELTREEFVMSNKIRESQMSSIEWFIDEKLTSNPTIGLNKHGIHFNRRATDMMKCAAGQCLRVGFDSTTNRLVIQRGENGLKLRKWDKSGGLQLVNKQLVGWLQQKTVEQKRYKLYENQGMYYIELESHA</sequence>
<dbReference type="NCBIfam" id="TIGR02937">
    <property type="entry name" value="sigma70-ECF"/>
    <property type="match status" value="1"/>
</dbReference>
<evidence type="ECO:0000256" key="2">
    <source>
        <dbReference type="ARBA" id="ARBA00023082"/>
    </source>
</evidence>
<dbReference type="RefSeq" id="WP_005542725.1">
    <property type="nucleotide sequence ID" value="NZ_JAMDLX010000140.1"/>
</dbReference>
<dbReference type="Gene3D" id="1.10.1740.10">
    <property type="match status" value="1"/>
</dbReference>
<evidence type="ECO:0000313" key="6">
    <source>
        <dbReference type="EMBL" id="MCY9762221.1"/>
    </source>
</evidence>
<dbReference type="InterPro" id="IPR013325">
    <property type="entry name" value="RNA_pol_sigma_r2"/>
</dbReference>
<keyword evidence="2" id="KW-0731">Sigma factor</keyword>
<reference evidence="6 7" key="1">
    <citation type="submission" date="2022-05" db="EMBL/GenBank/DDBJ databases">
        <title>Genome Sequencing of Bee-Associated Microbes.</title>
        <authorList>
            <person name="Dunlap C."/>
        </authorList>
    </citation>
    <scope>NUCLEOTIDE SEQUENCE [LARGE SCALE GENOMIC DNA]</scope>
    <source>
        <strain evidence="6 7">NRRL B-04010</strain>
    </source>
</reference>
<dbReference type="InterPro" id="IPR014284">
    <property type="entry name" value="RNA_pol_sigma-70_dom"/>
</dbReference>
<keyword evidence="1" id="KW-0805">Transcription regulation</keyword>
<name>A0ABT4GZR9_PAEAL</name>
<evidence type="ECO:0000256" key="3">
    <source>
        <dbReference type="ARBA" id="ARBA00023125"/>
    </source>
</evidence>